<dbReference type="EMBL" id="VWPC01000023">
    <property type="protein sequence ID" value="KAA5838917.1"/>
    <property type="molecule type" value="Genomic_DNA"/>
</dbReference>
<reference evidence="2 3" key="1">
    <citation type="submission" date="2019-09" db="EMBL/GenBank/DDBJ databases">
        <authorList>
            <person name="Vacheron J."/>
            <person name="Dubost A."/>
            <person name="Prigent-Combaret C."/>
            <person name="Muller D."/>
        </authorList>
    </citation>
    <scope>NUCLEOTIDE SEQUENCE [LARGE SCALE GENOMIC DNA]</scope>
    <source>
        <strain evidence="2 3">JV497</strain>
    </source>
</reference>
<evidence type="ECO:0000313" key="3">
    <source>
        <dbReference type="Proteomes" id="UP000323924"/>
    </source>
</evidence>
<comment type="caution">
    <text evidence="2">The sequence shown here is derived from an EMBL/GenBank/DDBJ whole genome shotgun (WGS) entry which is preliminary data.</text>
</comment>
<evidence type="ECO:0000256" key="1">
    <source>
        <dbReference type="SAM" id="SignalP"/>
    </source>
</evidence>
<evidence type="ECO:0008006" key="4">
    <source>
        <dbReference type="Google" id="ProtNLM"/>
    </source>
</evidence>
<gene>
    <name evidence="2" type="ORF">F2A38_24730</name>
</gene>
<dbReference type="RefSeq" id="WP_150052788.1">
    <property type="nucleotide sequence ID" value="NZ_VWPC01000023.1"/>
</dbReference>
<feature type="chain" id="PRO_5044186465" description="Lipoprotein" evidence="1">
    <location>
        <begin position="18"/>
        <end position="176"/>
    </location>
</feature>
<keyword evidence="1" id="KW-0732">Signal</keyword>
<dbReference type="AlphaFoldDB" id="A0AB34C024"/>
<proteinExistence type="predicted"/>
<accession>A0AB34C024</accession>
<name>A0AB34C024_9PSED</name>
<organism evidence="2 3">
    <name type="scientific">Pseudomonas chlororaphis</name>
    <dbReference type="NCBI Taxonomy" id="587753"/>
    <lineage>
        <taxon>Bacteria</taxon>
        <taxon>Pseudomonadati</taxon>
        <taxon>Pseudomonadota</taxon>
        <taxon>Gammaproteobacteria</taxon>
        <taxon>Pseudomonadales</taxon>
        <taxon>Pseudomonadaceae</taxon>
        <taxon>Pseudomonas</taxon>
    </lineage>
</organism>
<dbReference type="Proteomes" id="UP000323924">
    <property type="component" value="Unassembled WGS sequence"/>
</dbReference>
<feature type="signal peptide" evidence="1">
    <location>
        <begin position="1"/>
        <end position="17"/>
    </location>
</feature>
<evidence type="ECO:0000313" key="2">
    <source>
        <dbReference type="EMBL" id="KAA5838917.1"/>
    </source>
</evidence>
<protein>
    <recommendedName>
        <fullName evidence="4">Lipoprotein</fullName>
    </recommendedName>
</protein>
<sequence>MKKILLLLLIAICSSCAKDHEKVIADLTFLSIERKDDLPLYTIHYNSNVKLLNLYGEGVRDGIAAAFFICALGDDQDLSVGHTPMYYAAGLIKEDAIQTSTSAFNFTTRLPLYETPNNGQSNTFLSQSKLNELLANKQSVPCKAVITAYGYKAYYSNTLQLPVAELLRGINKPETP</sequence>